<organism evidence="1 2">
    <name type="scientific">Cladophialophora immunda</name>
    <dbReference type="NCBI Taxonomy" id="569365"/>
    <lineage>
        <taxon>Eukaryota</taxon>
        <taxon>Fungi</taxon>
        <taxon>Dikarya</taxon>
        <taxon>Ascomycota</taxon>
        <taxon>Pezizomycotina</taxon>
        <taxon>Eurotiomycetes</taxon>
        <taxon>Chaetothyriomycetidae</taxon>
        <taxon>Chaetothyriales</taxon>
        <taxon>Herpotrichiellaceae</taxon>
        <taxon>Cladophialophora</taxon>
    </lineage>
</organism>
<proteinExistence type="predicted"/>
<accession>A0A0D1ZZR3</accession>
<keyword evidence="2" id="KW-1185">Reference proteome</keyword>
<dbReference type="RefSeq" id="XP_016253862.1">
    <property type="nucleotide sequence ID" value="XM_016386934.1"/>
</dbReference>
<reference evidence="1 2" key="1">
    <citation type="submission" date="2015-01" db="EMBL/GenBank/DDBJ databases">
        <title>The Genome Sequence of Cladophialophora immunda CBS83496.</title>
        <authorList>
            <consortium name="The Broad Institute Genomics Platform"/>
            <person name="Cuomo C."/>
            <person name="de Hoog S."/>
            <person name="Gorbushina A."/>
            <person name="Stielow B."/>
            <person name="Teixiera M."/>
            <person name="Abouelleil A."/>
            <person name="Chapman S.B."/>
            <person name="Priest M."/>
            <person name="Young S.K."/>
            <person name="Wortman J."/>
            <person name="Nusbaum C."/>
            <person name="Birren B."/>
        </authorList>
    </citation>
    <scope>NUCLEOTIDE SEQUENCE [LARGE SCALE GENOMIC DNA]</scope>
    <source>
        <strain evidence="1 2">CBS 83496</strain>
    </source>
</reference>
<dbReference type="EMBL" id="KN847040">
    <property type="protein sequence ID" value="KIW33646.1"/>
    <property type="molecule type" value="Genomic_DNA"/>
</dbReference>
<gene>
    <name evidence="1" type="ORF">PV07_00480</name>
</gene>
<dbReference type="Proteomes" id="UP000054466">
    <property type="component" value="Unassembled WGS sequence"/>
</dbReference>
<sequence length="148" mass="17274">MPRRSSFETPKIGSSDITRIRMDRRIFLSTLCTIFQLTLLNCNIYYQDPLSDQRLRRLVYSSASPSRMLTGQMMAPYFAKPLYLSGNCLWSQCKWRGDSGTLFHSNLTFYEEIRISLESSICSDDISPEGPSHWFNTAYEKYYVRDYG</sequence>
<protein>
    <submittedName>
        <fullName evidence="1">Uncharacterized protein</fullName>
    </submittedName>
</protein>
<evidence type="ECO:0000313" key="1">
    <source>
        <dbReference type="EMBL" id="KIW33646.1"/>
    </source>
</evidence>
<dbReference type="VEuPathDB" id="FungiDB:PV07_00480"/>
<dbReference type="HOGENOM" id="CLU_1758604_0_0_1"/>
<dbReference type="GeneID" id="27339674"/>
<dbReference type="AlphaFoldDB" id="A0A0D1ZZR3"/>
<evidence type="ECO:0000313" key="2">
    <source>
        <dbReference type="Proteomes" id="UP000054466"/>
    </source>
</evidence>
<name>A0A0D1ZZR3_9EURO</name>